<dbReference type="GO" id="GO:0004497">
    <property type="term" value="F:monooxygenase activity"/>
    <property type="evidence" value="ECO:0007669"/>
    <property type="project" value="UniProtKB-KW"/>
</dbReference>
<evidence type="ECO:0000313" key="8">
    <source>
        <dbReference type="EMBL" id="UOE20385.1"/>
    </source>
</evidence>
<evidence type="ECO:0000256" key="5">
    <source>
        <dbReference type="ARBA" id="ARBA00022857"/>
    </source>
</evidence>
<dbReference type="InterPro" id="IPR036188">
    <property type="entry name" value="FAD/NAD-bd_sf"/>
</dbReference>
<proteinExistence type="inferred from homology"/>
<protein>
    <submittedName>
        <fullName evidence="8">NAD(P)/FAD-dependent oxidoreductase</fullName>
    </submittedName>
</protein>
<reference evidence="8" key="1">
    <citation type="submission" date="2020-10" db="EMBL/GenBank/DDBJ databases">
        <title>De novo genome project of the cellulose decomposer Thermobifida halotolerans type strain.</title>
        <authorList>
            <person name="Nagy I."/>
            <person name="Horvath B."/>
            <person name="Kukolya J."/>
            <person name="Nagy I."/>
            <person name="Orsini M."/>
        </authorList>
    </citation>
    <scope>NUCLEOTIDE SEQUENCE</scope>
    <source>
        <strain evidence="8">DSM 44931</strain>
    </source>
</reference>
<evidence type="ECO:0000313" key="9">
    <source>
        <dbReference type="Proteomes" id="UP000265719"/>
    </source>
</evidence>
<dbReference type="InterPro" id="IPR051209">
    <property type="entry name" value="FAD-bind_Monooxygenase_sf"/>
</dbReference>
<dbReference type="PANTHER" id="PTHR42877">
    <property type="entry name" value="L-ORNITHINE N(5)-MONOOXYGENASE-RELATED"/>
    <property type="match status" value="1"/>
</dbReference>
<dbReference type="RefSeq" id="WP_068689321.1">
    <property type="nucleotide sequence ID" value="NZ_CP063196.1"/>
</dbReference>
<keyword evidence="3" id="KW-0285">Flavoprotein</keyword>
<dbReference type="EMBL" id="CP063196">
    <property type="protein sequence ID" value="UOE20385.1"/>
    <property type="molecule type" value="Genomic_DNA"/>
</dbReference>
<dbReference type="Pfam" id="PF13738">
    <property type="entry name" value="Pyr_redox_3"/>
    <property type="match status" value="1"/>
</dbReference>
<evidence type="ECO:0000256" key="6">
    <source>
        <dbReference type="ARBA" id="ARBA00023002"/>
    </source>
</evidence>
<gene>
    <name evidence="8" type="ORF">NI17_003885</name>
</gene>
<keyword evidence="4" id="KW-0274">FAD</keyword>
<sequence length="509" mass="55880">MGSTATPAAPHVRIAIIGSGFGGIGLGVRLRQAGENDFVILERADDVGGTWRDNTYPGCACDVPSHLYSFSFAPNPHWPRSFSGQPHIRAYLEDVTDRFGLRPHVRTRSEVLEARWDAERLRWTVRTTGATLTCDVLVSAAGALADPAIPDIPGLADFPGTVFHSGRWNHDYDLTGRRVAVVGTGASAVQIVPAVQPRVDRLVLFQRTPAWVVPRADRAITGLERWLFRTVPAAQKLARAGVYLTRESSVGAFVRHPALLKAATAVARRHLRRAVRDPELRAKLTPDYVMGCKRILLSNDYYPALTRPNVDVVASGLAEVRGSTLVASDGTEHEADAVVFATGFHVTDMPVGARIRDAAGVSLSEHWKDGMRALRGTTVAGFPNLFLIVGPNTGLGHTSMIYMIESQVNYIMDALRHMDSRRIAAIEPRREAQDAWNDRLQRRMRRTVWAQGGCASWYLDSRGRNTTLWPGSTLSFRSATRRIDPAEYTVLPAREAAPQSATTAPEAVR</sequence>
<comment type="cofactor">
    <cofactor evidence="1">
        <name>FAD</name>
        <dbReference type="ChEBI" id="CHEBI:57692"/>
    </cofactor>
</comment>
<dbReference type="KEGG" id="thao:NI17_003885"/>
<dbReference type="SUPFAM" id="SSF51905">
    <property type="entry name" value="FAD/NAD(P)-binding domain"/>
    <property type="match status" value="1"/>
</dbReference>
<comment type="similarity">
    <text evidence="2">Belongs to the FAD-binding monooxygenase family.</text>
</comment>
<keyword evidence="6" id="KW-0560">Oxidoreductase</keyword>
<keyword evidence="7" id="KW-0503">Monooxygenase</keyword>
<evidence type="ECO:0000256" key="7">
    <source>
        <dbReference type="ARBA" id="ARBA00023033"/>
    </source>
</evidence>
<keyword evidence="5" id="KW-0521">NADP</keyword>
<dbReference type="PANTHER" id="PTHR42877:SF4">
    <property type="entry name" value="FAD_NAD(P)-BINDING DOMAIN-CONTAINING PROTEIN-RELATED"/>
    <property type="match status" value="1"/>
</dbReference>
<dbReference type="Proteomes" id="UP000265719">
    <property type="component" value="Chromosome"/>
</dbReference>
<evidence type="ECO:0000256" key="3">
    <source>
        <dbReference type="ARBA" id="ARBA00022630"/>
    </source>
</evidence>
<dbReference type="AlphaFoldDB" id="A0AA97LYW4"/>
<dbReference type="FunFam" id="3.50.50.60:FF:000214">
    <property type="entry name" value="PROBABLE MONOOXYGENASE"/>
    <property type="match status" value="1"/>
</dbReference>
<organism evidence="8 9">
    <name type="scientific">Thermobifida halotolerans</name>
    <dbReference type="NCBI Taxonomy" id="483545"/>
    <lineage>
        <taxon>Bacteria</taxon>
        <taxon>Bacillati</taxon>
        <taxon>Actinomycetota</taxon>
        <taxon>Actinomycetes</taxon>
        <taxon>Streptosporangiales</taxon>
        <taxon>Nocardiopsidaceae</taxon>
        <taxon>Thermobifida</taxon>
    </lineage>
</organism>
<evidence type="ECO:0000256" key="1">
    <source>
        <dbReference type="ARBA" id="ARBA00001974"/>
    </source>
</evidence>
<keyword evidence="9" id="KW-1185">Reference proteome</keyword>
<accession>A0AA97LYW4</accession>
<evidence type="ECO:0000256" key="2">
    <source>
        <dbReference type="ARBA" id="ARBA00010139"/>
    </source>
</evidence>
<dbReference type="Gene3D" id="3.50.50.60">
    <property type="entry name" value="FAD/NAD(P)-binding domain"/>
    <property type="match status" value="3"/>
</dbReference>
<name>A0AA97LYW4_9ACTN</name>
<evidence type="ECO:0000256" key="4">
    <source>
        <dbReference type="ARBA" id="ARBA00022827"/>
    </source>
</evidence>